<sequence>MLQHEENPHPPLPVEKIIDSVDELAKQKRSLLPLPIPHHVHEQIAFSSQYAILSHRWEQDDQELSFREAVKFPRLNRSVIRKKGFKKLTEFLHVVQSLYGCRYLWMDSICISNSDRGTSIPLMFDWYRRAYVCVVYLSTGLDIWADPWSKRGWTLQEYLAARRIKTVQEGQIQIQQTARIDAARDAQKELNLQHSRERPQGRWYLYRPEVEQAVWLFRLMISRETKRPEDKAYCLFSALHVDIPIKYGEGFDNAFYRLQIACLSQAETFDLLLWNGHVSSPRNSLLARDFTSFTFIRRYEAHGSANRFHLNSEGVICIFVPLIPWDITGEWPLRERWFAVLGDFSFHSHFVGVLLERLHGSRQVYRRIRLEEYKPPKGFVLPVQEWVHIM</sequence>
<protein>
    <recommendedName>
        <fullName evidence="1">Heterokaryon incompatibility domain-containing protein</fullName>
    </recommendedName>
</protein>
<dbReference type="Pfam" id="PF06985">
    <property type="entry name" value="HET"/>
    <property type="match status" value="1"/>
</dbReference>
<dbReference type="EMBL" id="MU154624">
    <property type="protein sequence ID" value="KAF9491210.1"/>
    <property type="molecule type" value="Genomic_DNA"/>
</dbReference>
<dbReference type="PANTHER" id="PTHR10622">
    <property type="entry name" value="HET DOMAIN-CONTAINING PROTEIN"/>
    <property type="match status" value="1"/>
</dbReference>
<evidence type="ECO:0000259" key="1">
    <source>
        <dbReference type="Pfam" id="PF06985"/>
    </source>
</evidence>
<organism evidence="2 3">
    <name type="scientific">Pleurotus eryngii</name>
    <name type="common">Boletus of the steppes</name>
    <dbReference type="NCBI Taxonomy" id="5323"/>
    <lineage>
        <taxon>Eukaryota</taxon>
        <taxon>Fungi</taxon>
        <taxon>Dikarya</taxon>
        <taxon>Basidiomycota</taxon>
        <taxon>Agaricomycotina</taxon>
        <taxon>Agaricomycetes</taxon>
        <taxon>Agaricomycetidae</taxon>
        <taxon>Agaricales</taxon>
        <taxon>Pleurotineae</taxon>
        <taxon>Pleurotaceae</taxon>
        <taxon>Pleurotus</taxon>
    </lineage>
</organism>
<evidence type="ECO:0000313" key="3">
    <source>
        <dbReference type="Proteomes" id="UP000807025"/>
    </source>
</evidence>
<dbReference type="PANTHER" id="PTHR10622:SF10">
    <property type="entry name" value="HET DOMAIN-CONTAINING PROTEIN"/>
    <property type="match status" value="1"/>
</dbReference>
<accession>A0A9P5ZPG7</accession>
<dbReference type="InterPro" id="IPR010730">
    <property type="entry name" value="HET"/>
</dbReference>
<proteinExistence type="predicted"/>
<dbReference type="AlphaFoldDB" id="A0A9P5ZPG7"/>
<name>A0A9P5ZPG7_PLEER</name>
<reference evidence="2" key="1">
    <citation type="submission" date="2020-11" db="EMBL/GenBank/DDBJ databases">
        <authorList>
            <consortium name="DOE Joint Genome Institute"/>
            <person name="Ahrendt S."/>
            <person name="Riley R."/>
            <person name="Andreopoulos W."/>
            <person name="Labutti K."/>
            <person name="Pangilinan J."/>
            <person name="Ruiz-Duenas F.J."/>
            <person name="Barrasa J.M."/>
            <person name="Sanchez-Garcia M."/>
            <person name="Camarero S."/>
            <person name="Miyauchi S."/>
            <person name="Serrano A."/>
            <person name="Linde D."/>
            <person name="Babiker R."/>
            <person name="Drula E."/>
            <person name="Ayuso-Fernandez I."/>
            <person name="Pacheco R."/>
            <person name="Padilla G."/>
            <person name="Ferreira P."/>
            <person name="Barriuso J."/>
            <person name="Kellner H."/>
            <person name="Castanera R."/>
            <person name="Alfaro M."/>
            <person name="Ramirez L."/>
            <person name="Pisabarro A.G."/>
            <person name="Kuo A."/>
            <person name="Tritt A."/>
            <person name="Lipzen A."/>
            <person name="He G."/>
            <person name="Yan M."/>
            <person name="Ng V."/>
            <person name="Cullen D."/>
            <person name="Martin F."/>
            <person name="Rosso M.-N."/>
            <person name="Henrissat B."/>
            <person name="Hibbett D."/>
            <person name="Martinez A.T."/>
            <person name="Grigoriev I.V."/>
        </authorList>
    </citation>
    <scope>NUCLEOTIDE SEQUENCE</scope>
    <source>
        <strain evidence="2">ATCC 90797</strain>
    </source>
</reference>
<feature type="domain" description="Heterokaryon incompatibility" evidence="1">
    <location>
        <begin position="50"/>
        <end position="139"/>
    </location>
</feature>
<keyword evidence="3" id="KW-1185">Reference proteome</keyword>
<dbReference type="Proteomes" id="UP000807025">
    <property type="component" value="Unassembled WGS sequence"/>
</dbReference>
<evidence type="ECO:0000313" key="2">
    <source>
        <dbReference type="EMBL" id="KAF9491210.1"/>
    </source>
</evidence>
<dbReference type="OrthoDB" id="2654851at2759"/>
<comment type="caution">
    <text evidence="2">The sequence shown here is derived from an EMBL/GenBank/DDBJ whole genome shotgun (WGS) entry which is preliminary data.</text>
</comment>
<gene>
    <name evidence="2" type="ORF">BDN71DRAFT_1398714</name>
</gene>